<keyword evidence="5" id="KW-1185">Reference proteome</keyword>
<sequence length="742" mass="84140">MHYLLPLLFRLCSLVLIVLALFSCQSQQTTVEPVQTKQTGFDPLKFVDPFIGTDGKGKTYPGATVPYGRVQLSPNNGRNGWDWISGYFYPDNVIAGFAHQHLSGTGAGDLYDILFMPVTLPTQEKVLDDILGRPVVHSKFSHAQEEASPGYYKVHLLDYDIDVELTSALRTGAQRYTFNDTKKTAHIRLDLGYSRNWDDTVASEIEVIDPFTIQGYRLSTGWAKDQRVYFYTRFSQAIDTHELVEDKNDTLGLFSFNSSEKKQIEVMTAISSVSIENAKENFHADISPSDTFETIKGKAQRAWRKQLGKIQVSASDDNMIQFYTALYHASLAPRIFSDVNGEYKGPDGNIHKMNGKRRYSFFSLWDTFRALHPWNTLYAPETNAEMMHSLMAHYDVTGLLPVWNFQGNETNMMMGYHAVPVLVDAYLKGTVNLSGERLLEAAIASATQENFGIGSYQSIGYVPYEETKWNVSKTLEYAFDDWAIHRLAAALNKKTIAEKFRLRSLNYHQHFDLESGFMRAKSRNGEFRVPFDPLAYRPVEDYCEANAWQYTFFVPHDVKGLISLYGSNDKFTDKLDEMFSIEQAENALPEWISGYIGQYVHGNEPAHHVPYLYQYVGQSHKTQALVRKIMDTLYSTEPDGLCGNEDAGQMSAWYLFSALGFYPVDPVSGEYVLGSPEINKAIWQLDNGNTLHISAKHQSAKNVYVKSVRFNGEKLQGISISHSQLMQGGQLEFEMSDKPYEN</sequence>
<dbReference type="SUPFAM" id="SSF48208">
    <property type="entry name" value="Six-hairpin glycosidases"/>
    <property type="match status" value="1"/>
</dbReference>
<keyword evidence="4" id="KW-0378">Hydrolase</keyword>
<evidence type="ECO:0000256" key="1">
    <source>
        <dbReference type="SAM" id="SignalP"/>
    </source>
</evidence>
<dbReference type="NCBIfam" id="TIGR01180">
    <property type="entry name" value="aman2_put"/>
    <property type="match status" value="1"/>
</dbReference>
<dbReference type="Pfam" id="PF07971">
    <property type="entry name" value="Glyco_hydro_92"/>
    <property type="match status" value="1"/>
</dbReference>
<dbReference type="PANTHER" id="PTHR12143:SF39">
    <property type="entry name" value="SECRETED PROTEIN"/>
    <property type="match status" value="1"/>
</dbReference>
<gene>
    <name evidence="4" type="ORF">ACFOHL_03150</name>
</gene>
<dbReference type="Gene3D" id="1.20.1610.10">
    <property type="entry name" value="alpha-1,2-mannosidases domains"/>
    <property type="match status" value="1"/>
</dbReference>
<protein>
    <submittedName>
        <fullName evidence="4">GH92 family glycosyl hydrolase</fullName>
    </submittedName>
</protein>
<name>A0ABV7FMN6_9ALTE</name>
<organism evidence="4 5">
    <name type="scientific">Agaribacter flavus</name>
    <dbReference type="NCBI Taxonomy" id="1902781"/>
    <lineage>
        <taxon>Bacteria</taxon>
        <taxon>Pseudomonadati</taxon>
        <taxon>Pseudomonadota</taxon>
        <taxon>Gammaproteobacteria</taxon>
        <taxon>Alteromonadales</taxon>
        <taxon>Alteromonadaceae</taxon>
        <taxon>Agaribacter</taxon>
    </lineage>
</organism>
<feature type="domain" description="Glycosyl hydrolase family 92 N-terminal" evidence="3">
    <location>
        <begin position="46"/>
        <end position="271"/>
    </location>
</feature>
<dbReference type="Gene3D" id="2.70.98.10">
    <property type="match status" value="1"/>
</dbReference>
<evidence type="ECO:0000259" key="2">
    <source>
        <dbReference type="Pfam" id="PF07971"/>
    </source>
</evidence>
<dbReference type="InterPro" id="IPR005887">
    <property type="entry name" value="GH92_a_mannosidase_put"/>
</dbReference>
<feature type="domain" description="Glycosyl hydrolase family 92" evidence="2">
    <location>
        <begin position="277"/>
        <end position="737"/>
    </location>
</feature>
<dbReference type="Gene3D" id="1.20.1050.60">
    <property type="entry name" value="alpha-1,2-mannosidase"/>
    <property type="match status" value="1"/>
</dbReference>
<feature type="chain" id="PRO_5047263476" evidence="1">
    <location>
        <begin position="29"/>
        <end position="742"/>
    </location>
</feature>
<comment type="caution">
    <text evidence="4">The sequence shown here is derived from an EMBL/GenBank/DDBJ whole genome shotgun (WGS) entry which is preliminary data.</text>
</comment>
<dbReference type="InterPro" id="IPR012939">
    <property type="entry name" value="Glyco_hydro_92"/>
</dbReference>
<feature type="signal peptide" evidence="1">
    <location>
        <begin position="1"/>
        <end position="28"/>
    </location>
</feature>
<dbReference type="InterPro" id="IPR014718">
    <property type="entry name" value="GH-type_carb-bd"/>
</dbReference>
<evidence type="ECO:0000259" key="3">
    <source>
        <dbReference type="Pfam" id="PF17678"/>
    </source>
</evidence>
<dbReference type="Pfam" id="PF17678">
    <property type="entry name" value="Glyco_hydro_92N"/>
    <property type="match status" value="1"/>
</dbReference>
<dbReference type="InterPro" id="IPR041371">
    <property type="entry name" value="GH92_N"/>
</dbReference>
<dbReference type="Gene3D" id="3.30.2080.10">
    <property type="entry name" value="GH92 mannosidase domain"/>
    <property type="match status" value="1"/>
</dbReference>
<proteinExistence type="predicted"/>
<dbReference type="EMBL" id="JBHRSW010000005">
    <property type="protein sequence ID" value="MFC3120609.1"/>
    <property type="molecule type" value="Genomic_DNA"/>
</dbReference>
<keyword evidence="1" id="KW-0732">Signal</keyword>
<dbReference type="Proteomes" id="UP001595478">
    <property type="component" value="Unassembled WGS sequence"/>
</dbReference>
<evidence type="ECO:0000313" key="5">
    <source>
        <dbReference type="Proteomes" id="UP001595478"/>
    </source>
</evidence>
<dbReference type="RefSeq" id="WP_376918744.1">
    <property type="nucleotide sequence ID" value="NZ_JBHRSW010000005.1"/>
</dbReference>
<dbReference type="GO" id="GO:0016787">
    <property type="term" value="F:hydrolase activity"/>
    <property type="evidence" value="ECO:0007669"/>
    <property type="project" value="UniProtKB-KW"/>
</dbReference>
<reference evidence="5" key="1">
    <citation type="journal article" date="2019" name="Int. J. Syst. Evol. Microbiol.">
        <title>The Global Catalogue of Microorganisms (GCM) 10K type strain sequencing project: providing services to taxonomists for standard genome sequencing and annotation.</title>
        <authorList>
            <consortium name="The Broad Institute Genomics Platform"/>
            <consortium name="The Broad Institute Genome Sequencing Center for Infectious Disease"/>
            <person name="Wu L."/>
            <person name="Ma J."/>
        </authorList>
    </citation>
    <scope>NUCLEOTIDE SEQUENCE [LARGE SCALE GENOMIC DNA]</scope>
    <source>
        <strain evidence="5">KCTC 52473</strain>
    </source>
</reference>
<dbReference type="PANTHER" id="PTHR12143">
    <property type="entry name" value="PEPTIDE N-GLYCANASE PNGASE -RELATED"/>
    <property type="match status" value="1"/>
</dbReference>
<accession>A0ABV7FMN6</accession>
<dbReference type="InterPro" id="IPR050883">
    <property type="entry name" value="PNGase"/>
</dbReference>
<dbReference type="InterPro" id="IPR008928">
    <property type="entry name" value="6-hairpin_glycosidase_sf"/>
</dbReference>
<evidence type="ECO:0000313" key="4">
    <source>
        <dbReference type="EMBL" id="MFC3120609.1"/>
    </source>
</evidence>